<feature type="transmembrane region" description="Helical" evidence="1">
    <location>
        <begin position="6"/>
        <end position="24"/>
    </location>
</feature>
<keyword evidence="1" id="KW-0812">Transmembrane</keyword>
<keyword evidence="3" id="KW-1185">Reference proteome</keyword>
<keyword evidence="1" id="KW-1133">Transmembrane helix</keyword>
<gene>
    <name evidence="2" type="ORF">DXH95_00750</name>
</gene>
<evidence type="ECO:0000313" key="2">
    <source>
        <dbReference type="EMBL" id="RDV06016.1"/>
    </source>
</evidence>
<keyword evidence="1" id="KW-0472">Membrane</keyword>
<name>A0A371BEH8_9SPHN</name>
<organism evidence="2 3">
    <name type="scientific">Sphingorhabdus pulchriflava</name>
    <dbReference type="NCBI Taxonomy" id="2292257"/>
    <lineage>
        <taxon>Bacteria</taxon>
        <taxon>Pseudomonadati</taxon>
        <taxon>Pseudomonadota</taxon>
        <taxon>Alphaproteobacteria</taxon>
        <taxon>Sphingomonadales</taxon>
        <taxon>Sphingomonadaceae</taxon>
        <taxon>Sphingorhabdus</taxon>
    </lineage>
</organism>
<dbReference type="OrthoDB" id="7392120at2"/>
<dbReference type="Proteomes" id="UP000263833">
    <property type="component" value="Unassembled WGS sequence"/>
</dbReference>
<comment type="caution">
    <text evidence="2">The sequence shown here is derived from an EMBL/GenBank/DDBJ whole genome shotgun (WGS) entry which is preliminary data.</text>
</comment>
<sequence length="76" mass="8138">MAALLIIALIIVMGFVVYSVVRGLQAFAKMDPNDVDENGIPRSLGKQNQMMFARVKYQAIAVALVAIIVIGGAFAN</sequence>
<accession>A0A371BEH8</accession>
<dbReference type="RefSeq" id="WP_115547577.1">
    <property type="nucleotide sequence ID" value="NZ_QRGP01000001.1"/>
</dbReference>
<dbReference type="EMBL" id="QRGP01000001">
    <property type="protein sequence ID" value="RDV06016.1"/>
    <property type="molecule type" value="Genomic_DNA"/>
</dbReference>
<protein>
    <submittedName>
        <fullName evidence="2">Uncharacterized protein</fullName>
    </submittedName>
</protein>
<evidence type="ECO:0000313" key="3">
    <source>
        <dbReference type="Proteomes" id="UP000263833"/>
    </source>
</evidence>
<reference evidence="3" key="1">
    <citation type="submission" date="2018-08" db="EMBL/GenBank/DDBJ databases">
        <authorList>
            <person name="Kim S.-J."/>
            <person name="Jung G.-Y."/>
        </authorList>
    </citation>
    <scope>NUCLEOTIDE SEQUENCE [LARGE SCALE GENOMIC DNA]</scope>
    <source>
        <strain evidence="3">GY_G</strain>
    </source>
</reference>
<evidence type="ECO:0000256" key="1">
    <source>
        <dbReference type="SAM" id="Phobius"/>
    </source>
</evidence>
<proteinExistence type="predicted"/>
<feature type="transmembrane region" description="Helical" evidence="1">
    <location>
        <begin position="55"/>
        <end position="75"/>
    </location>
</feature>
<dbReference type="AlphaFoldDB" id="A0A371BEH8"/>